<keyword evidence="6" id="KW-0175">Coiled coil</keyword>
<dbReference type="PANTHER" id="PTHR46910">
    <property type="entry name" value="TRANSCRIPTION FACTOR PDR1"/>
    <property type="match status" value="1"/>
</dbReference>
<feature type="domain" description="Zn(2)-C6 fungal-type" evidence="7">
    <location>
        <begin position="17"/>
        <end position="47"/>
    </location>
</feature>
<dbReference type="SUPFAM" id="SSF57701">
    <property type="entry name" value="Zn2/Cys6 DNA-binding domain"/>
    <property type="match status" value="1"/>
</dbReference>
<dbReference type="GO" id="GO:0000981">
    <property type="term" value="F:DNA-binding transcription factor activity, RNA polymerase II-specific"/>
    <property type="evidence" value="ECO:0007669"/>
    <property type="project" value="InterPro"/>
</dbReference>
<dbReference type="Gene3D" id="4.10.240.10">
    <property type="entry name" value="Zn(2)-C6 fungal-type DNA-binding domain"/>
    <property type="match status" value="1"/>
</dbReference>
<dbReference type="RefSeq" id="XP_043134400.1">
    <property type="nucleotide sequence ID" value="XM_043275407.1"/>
</dbReference>
<dbReference type="AlphaFoldDB" id="A0A7R7ZKY5"/>
<evidence type="ECO:0000256" key="3">
    <source>
        <dbReference type="ARBA" id="ARBA00023125"/>
    </source>
</evidence>
<feature type="coiled-coil region" evidence="6">
    <location>
        <begin position="54"/>
        <end position="81"/>
    </location>
</feature>
<keyword evidence="9" id="KW-1185">Reference proteome</keyword>
<dbReference type="GeneID" id="66980237"/>
<dbReference type="Proteomes" id="UP000637239">
    <property type="component" value="Chromosome 2"/>
</dbReference>
<accession>A0A7R7ZKY5</accession>
<name>A0A7R7ZKY5_ASPCH</name>
<dbReference type="KEGG" id="ache:ACHE_21336A"/>
<reference evidence="8" key="1">
    <citation type="submission" date="2021-01" db="EMBL/GenBank/DDBJ databases">
        <authorList>
            <consortium name="Aspergillus chevalieri M1 genome sequencing consortium"/>
            <person name="Kazuki M."/>
            <person name="Futagami T."/>
        </authorList>
    </citation>
    <scope>NUCLEOTIDE SEQUENCE</scope>
    <source>
        <strain evidence="8">M1</strain>
    </source>
</reference>
<dbReference type="InterPro" id="IPR036864">
    <property type="entry name" value="Zn2-C6_fun-type_DNA-bd_sf"/>
</dbReference>
<dbReference type="Pfam" id="PF00172">
    <property type="entry name" value="Zn_clus"/>
    <property type="match status" value="1"/>
</dbReference>
<sequence>MDGDPGAGSQRGRARTACDLCRYRRVRCDGEKPACETCRLARVECVFTPRVRQRKDIRRELAETTAKVQQLQEALRAERARYQSQTPWLIPSPTAWPGPGSTDGLDSYGFDAAKEAFRKHLSYCDPTFSSAIHRAGYIFNIDEFLDQVSYSFRAQYPAHQSRTVLPKWPPQELVQRTIEYFSRTGLYSVFPVVQTETLSSDIDPSIICQPGNNMKAADIARPVALTALLGRIHRHEPEFADAEPDAYIQTALGLIPQLMMDSENLRTLESLVLLALYIFPTGQAQLAELLLSMSVRVLYNLRANHQTNKQHTRALFWLIYFIDKDLSLRQFQPPLIHDGDCTLSLPDTYVSESSTHRFLSKPLSPNELLFPSDLRLSLIKSKIYTLLYSKNAPTHPAQSSEAQARKLQHIRELDQELSEFKAAFPVTLPLDSFLSGMGRDVPDILLHDMSLRGYNIHLEYWFCLGRIHASAASTTATRGGDGGSGSGAVQSPLLSSSMNLCHQAARSTLLFMVRTRHFIMPGNFWIHAQSLLTSIITLFWYMIAANSAETFEEDLNILESIADTFKEIVESGKCGDGGDGRFPPFYITEKFVRWLIGTVRNRHNMSELHEGSLTTDIKDTD</sequence>
<dbReference type="PROSITE" id="PS00463">
    <property type="entry name" value="ZN2_CY6_FUNGAL_1"/>
    <property type="match status" value="1"/>
</dbReference>
<dbReference type="EMBL" id="AP024417">
    <property type="protein sequence ID" value="BCR85878.1"/>
    <property type="molecule type" value="Genomic_DNA"/>
</dbReference>
<proteinExistence type="predicted"/>
<keyword evidence="3" id="KW-0238">DNA-binding</keyword>
<dbReference type="SMART" id="SM00906">
    <property type="entry name" value="Fungal_trans"/>
    <property type="match status" value="1"/>
</dbReference>
<gene>
    <name evidence="8" type="ORF">ACHE_21336A</name>
</gene>
<evidence type="ECO:0000256" key="5">
    <source>
        <dbReference type="ARBA" id="ARBA00023242"/>
    </source>
</evidence>
<evidence type="ECO:0000313" key="8">
    <source>
        <dbReference type="EMBL" id="BCR85878.1"/>
    </source>
</evidence>
<organism evidence="8 9">
    <name type="scientific">Aspergillus chevalieri</name>
    <name type="common">Eurotium chevalieri</name>
    <dbReference type="NCBI Taxonomy" id="182096"/>
    <lineage>
        <taxon>Eukaryota</taxon>
        <taxon>Fungi</taxon>
        <taxon>Dikarya</taxon>
        <taxon>Ascomycota</taxon>
        <taxon>Pezizomycotina</taxon>
        <taxon>Eurotiomycetes</taxon>
        <taxon>Eurotiomycetidae</taxon>
        <taxon>Eurotiales</taxon>
        <taxon>Aspergillaceae</taxon>
        <taxon>Aspergillus</taxon>
        <taxon>Aspergillus subgen. Aspergillus</taxon>
    </lineage>
</organism>
<dbReference type="InterPro" id="IPR001138">
    <property type="entry name" value="Zn2Cys6_DnaBD"/>
</dbReference>
<dbReference type="CDD" id="cd00067">
    <property type="entry name" value="GAL4"/>
    <property type="match status" value="1"/>
</dbReference>
<keyword evidence="5" id="KW-0539">Nucleus</keyword>
<keyword evidence="4" id="KW-0804">Transcription</keyword>
<evidence type="ECO:0000259" key="7">
    <source>
        <dbReference type="PROSITE" id="PS50048"/>
    </source>
</evidence>
<dbReference type="InterPro" id="IPR050987">
    <property type="entry name" value="AtrR-like"/>
</dbReference>
<protein>
    <recommendedName>
        <fullName evidence="7">Zn(2)-C6 fungal-type domain-containing protein</fullName>
    </recommendedName>
</protein>
<evidence type="ECO:0000256" key="4">
    <source>
        <dbReference type="ARBA" id="ARBA00023163"/>
    </source>
</evidence>
<dbReference type="CDD" id="cd12148">
    <property type="entry name" value="fungal_TF_MHR"/>
    <property type="match status" value="1"/>
</dbReference>
<dbReference type="PANTHER" id="PTHR46910:SF20">
    <property type="entry name" value="ZN(II)2CYS6 TRANSCRIPTION FACTOR (EUROFUNG)-RELATED"/>
    <property type="match status" value="1"/>
</dbReference>
<keyword evidence="1" id="KW-0479">Metal-binding</keyword>
<evidence type="ECO:0000256" key="2">
    <source>
        <dbReference type="ARBA" id="ARBA00023015"/>
    </source>
</evidence>
<evidence type="ECO:0000313" key="9">
    <source>
        <dbReference type="Proteomes" id="UP000637239"/>
    </source>
</evidence>
<dbReference type="PROSITE" id="PS50048">
    <property type="entry name" value="ZN2_CY6_FUNGAL_2"/>
    <property type="match status" value="1"/>
</dbReference>
<dbReference type="InterPro" id="IPR007219">
    <property type="entry name" value="XnlR_reg_dom"/>
</dbReference>
<dbReference type="GO" id="GO:0008270">
    <property type="term" value="F:zinc ion binding"/>
    <property type="evidence" value="ECO:0007669"/>
    <property type="project" value="InterPro"/>
</dbReference>
<reference evidence="8" key="2">
    <citation type="submission" date="2021-02" db="EMBL/GenBank/DDBJ databases">
        <title>Aspergillus chevalieri M1 genome sequence.</title>
        <authorList>
            <person name="Kadooka C."/>
            <person name="Mori K."/>
            <person name="Futagami T."/>
        </authorList>
    </citation>
    <scope>NUCLEOTIDE SEQUENCE</scope>
    <source>
        <strain evidence="8">M1</strain>
    </source>
</reference>
<evidence type="ECO:0000256" key="6">
    <source>
        <dbReference type="SAM" id="Coils"/>
    </source>
</evidence>
<dbReference type="SMART" id="SM00066">
    <property type="entry name" value="GAL4"/>
    <property type="match status" value="1"/>
</dbReference>
<evidence type="ECO:0000256" key="1">
    <source>
        <dbReference type="ARBA" id="ARBA00022723"/>
    </source>
</evidence>
<dbReference type="GO" id="GO:0006351">
    <property type="term" value="P:DNA-templated transcription"/>
    <property type="evidence" value="ECO:0007669"/>
    <property type="project" value="InterPro"/>
</dbReference>
<keyword evidence="2" id="KW-0805">Transcription regulation</keyword>
<dbReference type="GO" id="GO:0003677">
    <property type="term" value="F:DNA binding"/>
    <property type="evidence" value="ECO:0007669"/>
    <property type="project" value="UniProtKB-KW"/>
</dbReference>
<dbReference type="Pfam" id="PF04082">
    <property type="entry name" value="Fungal_trans"/>
    <property type="match status" value="1"/>
</dbReference>